<dbReference type="EMBL" id="ML975154">
    <property type="protein sequence ID" value="KAF1813982.1"/>
    <property type="molecule type" value="Genomic_DNA"/>
</dbReference>
<evidence type="ECO:0000313" key="3">
    <source>
        <dbReference type="EMBL" id="KAF1813982.1"/>
    </source>
</evidence>
<gene>
    <name evidence="3 5" type="ORF">P152DRAFT_394017</name>
</gene>
<evidence type="ECO:0000259" key="2">
    <source>
        <dbReference type="PROSITE" id="PS50157"/>
    </source>
</evidence>
<dbReference type="GO" id="GO:0008270">
    <property type="term" value="F:zinc ion binding"/>
    <property type="evidence" value="ECO:0007669"/>
    <property type="project" value="UniProtKB-KW"/>
</dbReference>
<dbReference type="OrthoDB" id="6105938at2759"/>
<evidence type="ECO:0000313" key="4">
    <source>
        <dbReference type="Proteomes" id="UP000504638"/>
    </source>
</evidence>
<dbReference type="Proteomes" id="UP000504638">
    <property type="component" value="Unplaced"/>
</dbReference>
<name>A0A6G1G7J5_9PEZI</name>
<organism evidence="3">
    <name type="scientific">Eremomyces bilateralis CBS 781.70</name>
    <dbReference type="NCBI Taxonomy" id="1392243"/>
    <lineage>
        <taxon>Eukaryota</taxon>
        <taxon>Fungi</taxon>
        <taxon>Dikarya</taxon>
        <taxon>Ascomycota</taxon>
        <taxon>Pezizomycotina</taxon>
        <taxon>Dothideomycetes</taxon>
        <taxon>Dothideomycetes incertae sedis</taxon>
        <taxon>Eremomycetales</taxon>
        <taxon>Eremomycetaceae</taxon>
        <taxon>Eremomyces</taxon>
    </lineage>
</organism>
<reference evidence="5" key="3">
    <citation type="submission" date="2025-04" db="UniProtKB">
        <authorList>
            <consortium name="RefSeq"/>
        </authorList>
    </citation>
    <scope>IDENTIFICATION</scope>
    <source>
        <strain evidence="5">CBS 781.70</strain>
    </source>
</reference>
<feature type="domain" description="C2H2-type" evidence="2">
    <location>
        <begin position="55"/>
        <end position="77"/>
    </location>
</feature>
<dbReference type="PROSITE" id="PS00028">
    <property type="entry name" value="ZINC_FINGER_C2H2_1"/>
    <property type="match status" value="1"/>
</dbReference>
<dbReference type="AlphaFoldDB" id="A0A6G1G7J5"/>
<keyword evidence="1" id="KW-0862">Zinc</keyword>
<dbReference type="GeneID" id="54416799"/>
<keyword evidence="4" id="KW-1185">Reference proteome</keyword>
<dbReference type="Gene3D" id="3.30.160.60">
    <property type="entry name" value="Classic Zinc Finger"/>
    <property type="match status" value="1"/>
</dbReference>
<evidence type="ECO:0000313" key="5">
    <source>
        <dbReference type="RefSeq" id="XP_033535613.1"/>
    </source>
</evidence>
<evidence type="ECO:0000256" key="1">
    <source>
        <dbReference type="PROSITE-ProRule" id="PRU00042"/>
    </source>
</evidence>
<protein>
    <recommendedName>
        <fullName evidence="2">C2H2-type domain-containing protein</fullName>
    </recommendedName>
</protein>
<keyword evidence="1" id="KW-0863">Zinc-finger</keyword>
<reference evidence="5" key="2">
    <citation type="submission" date="2020-04" db="EMBL/GenBank/DDBJ databases">
        <authorList>
            <consortium name="NCBI Genome Project"/>
        </authorList>
    </citation>
    <scope>NUCLEOTIDE SEQUENCE</scope>
    <source>
        <strain evidence="5">CBS 781.70</strain>
    </source>
</reference>
<reference evidence="3 5" key="1">
    <citation type="submission" date="2020-01" db="EMBL/GenBank/DDBJ databases">
        <authorList>
            <consortium name="DOE Joint Genome Institute"/>
            <person name="Haridas S."/>
            <person name="Albert R."/>
            <person name="Binder M."/>
            <person name="Bloem J."/>
            <person name="Labutti K."/>
            <person name="Salamov A."/>
            <person name="Andreopoulos B."/>
            <person name="Baker S.E."/>
            <person name="Barry K."/>
            <person name="Bills G."/>
            <person name="Bluhm B.H."/>
            <person name="Cannon C."/>
            <person name="Castanera R."/>
            <person name="Culley D.E."/>
            <person name="Daum C."/>
            <person name="Ezra D."/>
            <person name="Gonzalez J.B."/>
            <person name="Henrissat B."/>
            <person name="Kuo A."/>
            <person name="Liang C."/>
            <person name="Lipzen A."/>
            <person name="Lutzoni F."/>
            <person name="Magnuson J."/>
            <person name="Mondo S."/>
            <person name="Nolan M."/>
            <person name="Ohm R."/>
            <person name="Pangilinan J."/>
            <person name="Park H.-J."/>
            <person name="Ramirez L."/>
            <person name="Alfaro M."/>
            <person name="Sun H."/>
            <person name="Tritt A."/>
            <person name="Yoshinaga Y."/>
            <person name="Zwiers L.-H."/>
            <person name="Turgeon B.G."/>
            <person name="Goodwin S.B."/>
            <person name="Spatafora J.W."/>
            <person name="Crous P.W."/>
            <person name="Grigoriev I.V."/>
        </authorList>
    </citation>
    <scope>NUCLEOTIDE SEQUENCE</scope>
    <source>
        <strain evidence="3 5">CBS 781.70</strain>
    </source>
</reference>
<dbReference type="RefSeq" id="XP_033535613.1">
    <property type="nucleotide sequence ID" value="XM_033676229.1"/>
</dbReference>
<keyword evidence="1" id="KW-0479">Metal-binding</keyword>
<accession>A0A6G1G7J5</accession>
<dbReference type="InterPro" id="IPR013087">
    <property type="entry name" value="Znf_C2H2_type"/>
</dbReference>
<sequence length="199" mass="23110">MRGWVGCNCGVEFYVYKQEDIADHLRECGYGVPCEGCFLGFDSRPGLAQHLKLNNGCRTCHRHFSTENGLRQHEQVHLPRTVECFKCNEKFISFSAMILHLEQEICWQDPNHELEHAAATCFQWRRFVERSSRIELLNGVVDGNPFYCERCYRTFPFLSALFQHATFSNQCDASIDDGALAKLVRWLELVIEYGYVSKR</sequence>
<proteinExistence type="predicted"/>
<dbReference type="PROSITE" id="PS50157">
    <property type="entry name" value="ZINC_FINGER_C2H2_2"/>
    <property type="match status" value="1"/>
</dbReference>